<evidence type="ECO:0000313" key="3">
    <source>
        <dbReference type="WBParaSite" id="MBELARI_LOCUS10196"/>
    </source>
</evidence>
<keyword evidence="2" id="KW-1185">Reference proteome</keyword>
<feature type="signal peptide" evidence="1">
    <location>
        <begin position="1"/>
        <end position="17"/>
    </location>
</feature>
<proteinExistence type="predicted"/>
<accession>A0AAF3J1E7</accession>
<dbReference type="AlphaFoldDB" id="A0AAF3J1E7"/>
<feature type="chain" id="PRO_5042260229" evidence="1">
    <location>
        <begin position="18"/>
        <end position="110"/>
    </location>
</feature>
<protein>
    <submittedName>
        <fullName evidence="3">Uncharacterized protein</fullName>
    </submittedName>
</protein>
<evidence type="ECO:0000256" key="1">
    <source>
        <dbReference type="SAM" id="SignalP"/>
    </source>
</evidence>
<dbReference type="WBParaSite" id="MBELARI_LOCUS10196">
    <property type="protein sequence ID" value="MBELARI_LOCUS10196"/>
    <property type="gene ID" value="MBELARI_LOCUS10196"/>
</dbReference>
<name>A0AAF3J1E7_9BILA</name>
<keyword evidence="1" id="KW-0732">Signal</keyword>
<dbReference type="Proteomes" id="UP000887575">
    <property type="component" value="Unassembled WGS sequence"/>
</dbReference>
<evidence type="ECO:0000313" key="2">
    <source>
        <dbReference type="Proteomes" id="UP000887575"/>
    </source>
</evidence>
<reference evidence="3" key="1">
    <citation type="submission" date="2024-02" db="UniProtKB">
        <authorList>
            <consortium name="WormBaseParasite"/>
        </authorList>
    </citation>
    <scope>IDENTIFICATION</scope>
</reference>
<sequence>MRGIWMFLGVFCPHLIARPIIFLPSFGENELHHLGEALFDLFGNPESLNDAEESYGGQLEAEDGNYLDANQELIPLRPGRAASPDHAIGPYLEDMRNIGNDPFLGHRPGR</sequence>
<organism evidence="2 3">
    <name type="scientific">Mesorhabditis belari</name>
    <dbReference type="NCBI Taxonomy" id="2138241"/>
    <lineage>
        <taxon>Eukaryota</taxon>
        <taxon>Metazoa</taxon>
        <taxon>Ecdysozoa</taxon>
        <taxon>Nematoda</taxon>
        <taxon>Chromadorea</taxon>
        <taxon>Rhabditida</taxon>
        <taxon>Rhabditina</taxon>
        <taxon>Rhabditomorpha</taxon>
        <taxon>Rhabditoidea</taxon>
        <taxon>Rhabditidae</taxon>
        <taxon>Mesorhabditinae</taxon>
        <taxon>Mesorhabditis</taxon>
    </lineage>
</organism>